<evidence type="ECO:0000313" key="1">
    <source>
        <dbReference type="EMBL" id="MDW8800991.1"/>
    </source>
</evidence>
<dbReference type="SUPFAM" id="SSF55144">
    <property type="entry name" value="LigT-like"/>
    <property type="match status" value="1"/>
</dbReference>
<keyword evidence="1" id="KW-0436">Ligase</keyword>
<dbReference type="PANTHER" id="PTHR40037">
    <property type="entry name" value="PHOSPHOESTERASE YJCG-RELATED"/>
    <property type="match status" value="1"/>
</dbReference>
<gene>
    <name evidence="1" type="ORF">P8V03_07465</name>
</gene>
<dbReference type="InterPro" id="IPR009097">
    <property type="entry name" value="Cyclic_Pdiesterase"/>
</dbReference>
<protein>
    <submittedName>
        <fullName evidence="1">2'-5' RNA ligase family protein</fullName>
    </submittedName>
</protein>
<organism evidence="1 2">
    <name type="scientific">Clostridium tanneri</name>
    <dbReference type="NCBI Taxonomy" id="3037988"/>
    <lineage>
        <taxon>Bacteria</taxon>
        <taxon>Bacillati</taxon>
        <taxon>Bacillota</taxon>
        <taxon>Clostridia</taxon>
        <taxon>Eubacteriales</taxon>
        <taxon>Clostridiaceae</taxon>
        <taxon>Clostridium</taxon>
    </lineage>
</organism>
<dbReference type="GO" id="GO:0016874">
    <property type="term" value="F:ligase activity"/>
    <property type="evidence" value="ECO:0007669"/>
    <property type="project" value="UniProtKB-KW"/>
</dbReference>
<dbReference type="RefSeq" id="WP_318797677.1">
    <property type="nucleotide sequence ID" value="NZ_JARUJP010000007.1"/>
</dbReference>
<reference evidence="1 2" key="1">
    <citation type="submission" date="2023-04" db="EMBL/GenBank/DDBJ databases">
        <title>Clostridium tannerae sp. nov., isolated from the fecal material of an alpaca.</title>
        <authorList>
            <person name="Miller S."/>
            <person name="Hendry M."/>
            <person name="King J."/>
            <person name="Sankaranarayanan K."/>
            <person name="Lawson P.A."/>
        </authorList>
    </citation>
    <scope>NUCLEOTIDE SEQUENCE [LARGE SCALE GENOMIC DNA]</scope>
    <source>
        <strain evidence="1 2">A1-XYC3</strain>
    </source>
</reference>
<accession>A0ABU4JSN7</accession>
<keyword evidence="2" id="KW-1185">Reference proteome</keyword>
<dbReference type="EMBL" id="JARUJP010000007">
    <property type="protein sequence ID" value="MDW8800991.1"/>
    <property type="molecule type" value="Genomic_DNA"/>
</dbReference>
<dbReference type="Proteomes" id="UP001281656">
    <property type="component" value="Unassembled WGS sequence"/>
</dbReference>
<dbReference type="Gene3D" id="3.90.1140.10">
    <property type="entry name" value="Cyclic phosphodiesterase"/>
    <property type="match status" value="1"/>
</dbReference>
<comment type="caution">
    <text evidence="1">The sequence shown here is derived from an EMBL/GenBank/DDBJ whole genome shotgun (WGS) entry which is preliminary data.</text>
</comment>
<dbReference type="PANTHER" id="PTHR40037:SF1">
    <property type="entry name" value="PHOSPHOESTERASE SAOUHSC_00951-RELATED"/>
    <property type="match status" value="1"/>
</dbReference>
<name>A0ABU4JSN7_9CLOT</name>
<dbReference type="InterPro" id="IPR050580">
    <property type="entry name" value="2H_phosphoesterase_YjcG-like"/>
</dbReference>
<proteinExistence type="predicted"/>
<sequence>MERYVLVCNINGEASRFHNKITNEVCHKFNKRPQKLPAHITLKAPFETNKIEEMIEVLERFVSVRKKSPIKIEGFGKFRRDVVFMDVQVSLEAKKVHDQLIEELGKIPWIEFKRNEGKDKVFHCTILSRRIQDKFDQIWDYVNKYDCNFDSYFDNLSLYQWKDNTWILDRQFKFKESD</sequence>
<evidence type="ECO:0000313" key="2">
    <source>
        <dbReference type="Proteomes" id="UP001281656"/>
    </source>
</evidence>
<dbReference type="Pfam" id="PF13563">
    <property type="entry name" value="2_5_RNA_ligase2"/>
    <property type="match status" value="1"/>
</dbReference>